<reference evidence="1 2" key="1">
    <citation type="submission" date="2019-09" db="EMBL/GenBank/DDBJ databases">
        <title>Genome sequence of Adhaeribacter sp. M2.</title>
        <authorList>
            <person name="Srinivasan S."/>
        </authorList>
    </citation>
    <scope>NUCLEOTIDE SEQUENCE [LARGE SCALE GENOMIC DNA]</scope>
    <source>
        <strain evidence="1 2">M2</strain>
    </source>
</reference>
<proteinExistence type="predicted"/>
<dbReference type="SUPFAM" id="SSF46626">
    <property type="entry name" value="Cytochrome c"/>
    <property type="match status" value="1"/>
</dbReference>
<dbReference type="Gene3D" id="1.10.760.10">
    <property type="entry name" value="Cytochrome c-like domain"/>
    <property type="match status" value="1"/>
</dbReference>
<dbReference type="EMBL" id="VTWT01000001">
    <property type="protein sequence ID" value="KAA9346066.1"/>
    <property type="molecule type" value="Genomic_DNA"/>
</dbReference>
<protein>
    <recommendedName>
        <fullName evidence="3">Cytochrome c domain-containing protein</fullName>
    </recommendedName>
</protein>
<dbReference type="GO" id="GO:0020037">
    <property type="term" value="F:heme binding"/>
    <property type="evidence" value="ECO:0007669"/>
    <property type="project" value="InterPro"/>
</dbReference>
<comment type="caution">
    <text evidence="1">The sequence shown here is derived from an EMBL/GenBank/DDBJ whole genome shotgun (WGS) entry which is preliminary data.</text>
</comment>
<dbReference type="AlphaFoldDB" id="A0A5N1J578"/>
<accession>A0A5N1J578</accession>
<organism evidence="1 2">
    <name type="scientific">Adhaeribacter soli</name>
    <dbReference type="NCBI Taxonomy" id="2607655"/>
    <lineage>
        <taxon>Bacteria</taxon>
        <taxon>Pseudomonadati</taxon>
        <taxon>Bacteroidota</taxon>
        <taxon>Cytophagia</taxon>
        <taxon>Cytophagales</taxon>
        <taxon>Hymenobacteraceae</taxon>
        <taxon>Adhaeribacter</taxon>
    </lineage>
</organism>
<evidence type="ECO:0000313" key="2">
    <source>
        <dbReference type="Proteomes" id="UP000326570"/>
    </source>
</evidence>
<name>A0A5N1J578_9BACT</name>
<dbReference type="Proteomes" id="UP000326570">
    <property type="component" value="Unassembled WGS sequence"/>
</dbReference>
<gene>
    <name evidence="1" type="ORF">F0P94_03010</name>
</gene>
<evidence type="ECO:0000313" key="1">
    <source>
        <dbReference type="EMBL" id="KAA9346066.1"/>
    </source>
</evidence>
<dbReference type="GO" id="GO:0009055">
    <property type="term" value="F:electron transfer activity"/>
    <property type="evidence" value="ECO:0007669"/>
    <property type="project" value="InterPro"/>
</dbReference>
<dbReference type="InterPro" id="IPR036909">
    <property type="entry name" value="Cyt_c-like_dom_sf"/>
</dbReference>
<evidence type="ECO:0008006" key="3">
    <source>
        <dbReference type="Google" id="ProtNLM"/>
    </source>
</evidence>
<sequence>MFLLFACKENKPSEASFKLKAGGLLLIEGSFNDSLPANIWRYYDSDKNLLVKKAYYPPDKTGKVLSDIFFYDSKRLVYFKNRFGKTESPESKNWGETLVKEYCQGCHTNQEEMNGPALYEMRNLSQENFSRKITQFHPSNSNQAINYNFLTLEDLKQIKRFIDNELVKSE</sequence>
<keyword evidence="2" id="KW-1185">Reference proteome</keyword>